<evidence type="ECO:0000313" key="4">
    <source>
        <dbReference type="Proteomes" id="UP001203136"/>
    </source>
</evidence>
<dbReference type="Gene3D" id="1.10.10.10">
    <property type="entry name" value="Winged helix-like DNA-binding domain superfamily/Winged helix DNA-binding domain"/>
    <property type="match status" value="1"/>
</dbReference>
<organism evidence="3 4">
    <name type="scientific">Clostridium symbiosum</name>
    <name type="common">Bacteroides symbiosus</name>
    <dbReference type="NCBI Taxonomy" id="1512"/>
    <lineage>
        <taxon>Bacteria</taxon>
        <taxon>Bacillati</taxon>
        <taxon>Bacillota</taxon>
        <taxon>Clostridia</taxon>
        <taxon>Lachnospirales</taxon>
        <taxon>Lachnospiraceae</taxon>
        <taxon>Otoolea</taxon>
    </lineage>
</organism>
<reference evidence="3" key="1">
    <citation type="journal article" date="2022" name="Cell Host Microbe">
        <title>Colonization of the live biotherapeutic product VE303 and modulation of the microbiota and metabolites in healthy volunteers.</title>
        <authorList>
            <person name="Dsouza M."/>
            <person name="Menon R."/>
            <person name="Crossette E."/>
            <person name="Bhattarai S.K."/>
            <person name="Schneider J."/>
            <person name="Kim Y.G."/>
            <person name="Reddy S."/>
            <person name="Caballero S."/>
            <person name="Felix C."/>
            <person name="Cornacchione L."/>
            <person name="Hendrickson J."/>
            <person name="Watson A.R."/>
            <person name="Minot S.S."/>
            <person name="Greenfield N."/>
            <person name="Schopf L."/>
            <person name="Szabady R."/>
            <person name="Patarroyo J."/>
            <person name="Smith W."/>
            <person name="Harrison P."/>
            <person name="Kuijper E.J."/>
            <person name="Kelly C.P."/>
            <person name="Olle B."/>
            <person name="Bobilev D."/>
            <person name="Silber J.L."/>
            <person name="Bucci V."/>
            <person name="Roberts B."/>
            <person name="Faith J."/>
            <person name="Norman J.M."/>
        </authorList>
    </citation>
    <scope>NUCLEOTIDE SEQUENCE</scope>
    <source>
        <strain evidence="3">VE303-04</strain>
    </source>
</reference>
<evidence type="ECO:0000256" key="1">
    <source>
        <dbReference type="SAM" id="MobiDB-lite"/>
    </source>
</evidence>
<comment type="caution">
    <text evidence="3">The sequence shown here is derived from an EMBL/GenBank/DDBJ whole genome shotgun (WGS) entry which is preliminary data.</text>
</comment>
<dbReference type="RefSeq" id="WP_024738442.1">
    <property type="nucleotide sequence ID" value="NZ_JAINVB010000001.1"/>
</dbReference>
<dbReference type="GO" id="GO:0003723">
    <property type="term" value="F:RNA binding"/>
    <property type="evidence" value="ECO:0007669"/>
    <property type="project" value="InterPro"/>
</dbReference>
<dbReference type="Pfam" id="PF03861">
    <property type="entry name" value="ANTAR"/>
    <property type="match status" value="1"/>
</dbReference>
<protein>
    <submittedName>
        <fullName evidence="3">ANTAR domain-containing protein</fullName>
    </submittedName>
</protein>
<evidence type="ECO:0000259" key="2">
    <source>
        <dbReference type="PROSITE" id="PS50921"/>
    </source>
</evidence>
<dbReference type="SMART" id="SM01012">
    <property type="entry name" value="ANTAR"/>
    <property type="match status" value="1"/>
</dbReference>
<sequence length="181" mass="20177">MINIIVAFSRPEDGRNIKNILIKNGLQVTASCTSGSQVLAHADDLRSGIVVGGFRFGDMTCRQLYRQLPSGFDMLLIASPAKWSGENMGEIVCLPAPFKVCDLISSVRMIERMQSEKRRQRKGRPQERSEEDTKVIAQAKAVLISRNSMTEPDAHRYLQKCSMDSGTGIAEAARMVLRLYQ</sequence>
<proteinExistence type="predicted"/>
<dbReference type="AlphaFoldDB" id="A0AAW5F5D2"/>
<evidence type="ECO:0000313" key="3">
    <source>
        <dbReference type="EMBL" id="MCK0086859.1"/>
    </source>
</evidence>
<dbReference type="EMBL" id="JAINVB010000001">
    <property type="protein sequence ID" value="MCK0086859.1"/>
    <property type="molecule type" value="Genomic_DNA"/>
</dbReference>
<name>A0AAW5F5D2_CLOSY</name>
<gene>
    <name evidence="3" type="ORF">K5I21_13450</name>
</gene>
<dbReference type="PROSITE" id="PS50921">
    <property type="entry name" value="ANTAR"/>
    <property type="match status" value="1"/>
</dbReference>
<accession>A0AAW5F5D2</accession>
<feature type="region of interest" description="Disordered" evidence="1">
    <location>
        <begin position="114"/>
        <end position="133"/>
    </location>
</feature>
<feature type="domain" description="ANTAR" evidence="2">
    <location>
        <begin position="116"/>
        <end position="177"/>
    </location>
</feature>
<dbReference type="Proteomes" id="UP001203136">
    <property type="component" value="Unassembled WGS sequence"/>
</dbReference>
<dbReference type="InterPro" id="IPR005561">
    <property type="entry name" value="ANTAR"/>
</dbReference>
<dbReference type="InterPro" id="IPR011006">
    <property type="entry name" value="CheY-like_superfamily"/>
</dbReference>
<dbReference type="InterPro" id="IPR036388">
    <property type="entry name" value="WH-like_DNA-bd_sf"/>
</dbReference>
<feature type="compositionally biased region" description="Basic and acidic residues" evidence="1">
    <location>
        <begin position="124"/>
        <end position="133"/>
    </location>
</feature>
<dbReference type="SUPFAM" id="SSF52172">
    <property type="entry name" value="CheY-like"/>
    <property type="match status" value="1"/>
</dbReference>